<gene>
    <name evidence="7" type="ORF">AOZ06_18200</name>
</gene>
<dbReference type="GO" id="GO:0003824">
    <property type="term" value="F:catalytic activity"/>
    <property type="evidence" value="ECO:0007669"/>
    <property type="project" value="InterPro"/>
</dbReference>
<proteinExistence type="predicted"/>
<dbReference type="InterPro" id="IPR020806">
    <property type="entry name" value="PKS_PP-bd"/>
</dbReference>
<dbReference type="PANTHER" id="PTHR45527">
    <property type="entry name" value="NONRIBOSOMAL PEPTIDE SYNTHETASE"/>
    <property type="match status" value="1"/>
</dbReference>
<evidence type="ECO:0000313" key="8">
    <source>
        <dbReference type="Proteomes" id="UP000063699"/>
    </source>
</evidence>
<evidence type="ECO:0000256" key="1">
    <source>
        <dbReference type="ARBA" id="ARBA00001957"/>
    </source>
</evidence>
<dbReference type="InterPro" id="IPR023213">
    <property type="entry name" value="CAT-like_dom_sf"/>
</dbReference>
<dbReference type="GO" id="GO:0044550">
    <property type="term" value="P:secondary metabolite biosynthetic process"/>
    <property type="evidence" value="ECO:0007669"/>
    <property type="project" value="TreeGrafter"/>
</dbReference>
<dbReference type="FunFam" id="3.40.50.980:FF:000002">
    <property type="entry name" value="Enterobactin synthetase component F"/>
    <property type="match status" value="1"/>
</dbReference>
<accession>A0A0N9HZ17</accession>
<dbReference type="NCBIfam" id="TIGR01733">
    <property type="entry name" value="AA-adenyl-dom"/>
    <property type="match status" value="2"/>
</dbReference>
<keyword evidence="2" id="KW-0596">Phosphopantetheine</keyword>
<dbReference type="RefSeq" id="WP_054290501.1">
    <property type="nucleotide sequence ID" value="NZ_CP012752.1"/>
</dbReference>
<evidence type="ECO:0000313" key="7">
    <source>
        <dbReference type="EMBL" id="ALG08594.1"/>
    </source>
</evidence>
<dbReference type="OrthoDB" id="2472181at2"/>
<organism evidence="7 8">
    <name type="scientific">Kibdelosporangium phytohabitans</name>
    <dbReference type="NCBI Taxonomy" id="860235"/>
    <lineage>
        <taxon>Bacteria</taxon>
        <taxon>Bacillati</taxon>
        <taxon>Actinomycetota</taxon>
        <taxon>Actinomycetes</taxon>
        <taxon>Pseudonocardiales</taxon>
        <taxon>Pseudonocardiaceae</taxon>
        <taxon>Kibdelosporangium</taxon>
    </lineage>
</organism>
<dbReference type="InterPro" id="IPR036736">
    <property type="entry name" value="ACP-like_sf"/>
</dbReference>
<dbReference type="GO" id="GO:0008610">
    <property type="term" value="P:lipid biosynthetic process"/>
    <property type="evidence" value="ECO:0007669"/>
    <property type="project" value="UniProtKB-ARBA"/>
</dbReference>
<dbReference type="InterPro" id="IPR000873">
    <property type="entry name" value="AMP-dep_synth/lig_dom"/>
</dbReference>
<dbReference type="InterPro" id="IPR045851">
    <property type="entry name" value="AMP-bd_C_sf"/>
</dbReference>
<dbReference type="CDD" id="cd19540">
    <property type="entry name" value="LCL_NRPS-like"/>
    <property type="match status" value="1"/>
</dbReference>
<keyword evidence="4" id="KW-0677">Repeat</keyword>
<dbReference type="PANTHER" id="PTHR45527:SF1">
    <property type="entry name" value="FATTY ACID SYNTHASE"/>
    <property type="match status" value="1"/>
</dbReference>
<dbReference type="InterPro" id="IPR010071">
    <property type="entry name" value="AA_adenyl_dom"/>
</dbReference>
<dbReference type="InterPro" id="IPR010060">
    <property type="entry name" value="NRPS_synth"/>
</dbReference>
<evidence type="ECO:0000256" key="4">
    <source>
        <dbReference type="ARBA" id="ARBA00022737"/>
    </source>
</evidence>
<dbReference type="SUPFAM" id="SSF47336">
    <property type="entry name" value="ACP-like"/>
    <property type="match status" value="3"/>
</dbReference>
<dbReference type="Gene3D" id="3.30.300.30">
    <property type="match status" value="2"/>
</dbReference>
<dbReference type="InterPro" id="IPR020845">
    <property type="entry name" value="AMP-binding_CS"/>
</dbReference>
<dbReference type="SUPFAM" id="SSF52777">
    <property type="entry name" value="CoA-dependent acyltransferases"/>
    <property type="match status" value="10"/>
</dbReference>
<dbReference type="SMART" id="SM00823">
    <property type="entry name" value="PKS_PP"/>
    <property type="match status" value="2"/>
</dbReference>
<protein>
    <recommendedName>
        <fullName evidence="6">Carrier domain-containing protein</fullName>
    </recommendedName>
</protein>
<dbReference type="FunFam" id="2.30.38.10:FF:000001">
    <property type="entry name" value="Non-ribosomal peptide synthetase PvdI"/>
    <property type="match status" value="1"/>
</dbReference>
<dbReference type="Pfam" id="PF00668">
    <property type="entry name" value="Condensation"/>
    <property type="match status" value="5"/>
</dbReference>
<dbReference type="STRING" id="860235.AOZ06_18200"/>
<dbReference type="PROSITE" id="PS00012">
    <property type="entry name" value="PHOSPHOPANTETHEINE"/>
    <property type="match status" value="1"/>
</dbReference>
<evidence type="ECO:0000256" key="3">
    <source>
        <dbReference type="ARBA" id="ARBA00022553"/>
    </source>
</evidence>
<dbReference type="Proteomes" id="UP000063699">
    <property type="component" value="Chromosome"/>
</dbReference>
<reference evidence="7 8" key="1">
    <citation type="submission" date="2015-07" db="EMBL/GenBank/DDBJ databases">
        <title>Genome sequencing of Kibdelosporangium phytohabitans.</title>
        <authorList>
            <person name="Qin S."/>
            <person name="Xing K."/>
        </authorList>
    </citation>
    <scope>NUCLEOTIDE SEQUENCE [LARGE SCALE GENOMIC DNA]</scope>
    <source>
        <strain evidence="7 8">KLBMP1111</strain>
    </source>
</reference>
<dbReference type="Gene3D" id="1.10.1200.10">
    <property type="entry name" value="ACP-like"/>
    <property type="match status" value="3"/>
</dbReference>
<dbReference type="PROSITE" id="PS50075">
    <property type="entry name" value="CARRIER"/>
    <property type="match status" value="3"/>
</dbReference>
<dbReference type="EMBL" id="CP012752">
    <property type="protein sequence ID" value="ALG08594.1"/>
    <property type="molecule type" value="Genomic_DNA"/>
</dbReference>
<dbReference type="GO" id="GO:0005737">
    <property type="term" value="C:cytoplasm"/>
    <property type="evidence" value="ECO:0007669"/>
    <property type="project" value="TreeGrafter"/>
</dbReference>
<dbReference type="PROSITE" id="PS00455">
    <property type="entry name" value="AMP_BINDING"/>
    <property type="match status" value="1"/>
</dbReference>
<dbReference type="Gene3D" id="3.30.559.30">
    <property type="entry name" value="Nonribosomal peptide synthetase, condensation domain"/>
    <property type="match status" value="5"/>
</dbReference>
<dbReference type="Pfam" id="PF13193">
    <property type="entry name" value="AMP-binding_C"/>
    <property type="match status" value="2"/>
</dbReference>
<dbReference type="GO" id="GO:0031177">
    <property type="term" value="F:phosphopantetheine binding"/>
    <property type="evidence" value="ECO:0007669"/>
    <property type="project" value="InterPro"/>
</dbReference>
<dbReference type="Pfam" id="PF00550">
    <property type="entry name" value="PP-binding"/>
    <property type="match status" value="3"/>
</dbReference>
<feature type="domain" description="Carrier" evidence="6">
    <location>
        <begin position="893"/>
        <end position="970"/>
    </location>
</feature>
<dbReference type="CDD" id="cd05930">
    <property type="entry name" value="A_NRPS"/>
    <property type="match status" value="1"/>
</dbReference>
<dbReference type="Pfam" id="PF00501">
    <property type="entry name" value="AMP-binding"/>
    <property type="match status" value="2"/>
</dbReference>
<feature type="domain" description="Carrier" evidence="6">
    <location>
        <begin position="1884"/>
        <end position="1958"/>
    </location>
</feature>
<evidence type="ECO:0000259" key="6">
    <source>
        <dbReference type="PROSITE" id="PS50075"/>
    </source>
</evidence>
<dbReference type="Gene3D" id="3.40.50.12780">
    <property type="entry name" value="N-terminal domain of ligase-like"/>
    <property type="match status" value="2"/>
</dbReference>
<dbReference type="SUPFAM" id="SSF56801">
    <property type="entry name" value="Acetyl-CoA synthetase-like"/>
    <property type="match status" value="2"/>
</dbReference>
<dbReference type="GO" id="GO:0043041">
    <property type="term" value="P:amino acid activation for nonribosomal peptide biosynthetic process"/>
    <property type="evidence" value="ECO:0007669"/>
    <property type="project" value="TreeGrafter"/>
</dbReference>
<dbReference type="InterPro" id="IPR001242">
    <property type="entry name" value="Condensation_dom"/>
</dbReference>
<dbReference type="FunFam" id="3.40.50.12780:FF:000012">
    <property type="entry name" value="Non-ribosomal peptide synthetase"/>
    <property type="match status" value="1"/>
</dbReference>
<keyword evidence="8" id="KW-1185">Reference proteome</keyword>
<dbReference type="NCBIfam" id="TIGR01720">
    <property type="entry name" value="NRPS-para261"/>
    <property type="match status" value="1"/>
</dbReference>
<name>A0A0N9HZ17_9PSEU</name>
<dbReference type="Gene3D" id="3.30.559.10">
    <property type="entry name" value="Chloramphenicol acetyltransferase-like domain"/>
    <property type="match status" value="6"/>
</dbReference>
<keyword evidence="3" id="KW-0597">Phosphoprotein</keyword>
<dbReference type="InterPro" id="IPR009081">
    <property type="entry name" value="PP-bd_ACP"/>
</dbReference>
<feature type="domain" description="Carrier" evidence="6">
    <location>
        <begin position="2763"/>
        <end position="2837"/>
    </location>
</feature>
<sequence length="3255" mass="349968">MPEVLPLTTAQLGIWLGQRLDQSSPAYNVGGYVEIHGPVDAGLLERACQEVMLEAETLRVRVDGDTQRITDTSCELSVHELSPADSAAWMRADMAQPVDPRWEPVFAPSLHRIGPDVWRWYVRCHHIAIDGYSFPLVCKRVAEIYTELVTGKDRSPSPFAPLRLLVERDREYRESPDFAADAEFWSRQLGGSAPTLSGRRSSRAKAFTRHSFELPGELATRARAVKKTWADVAIAAFASYLGVMTGTPDVRIGVPTTDRVGAALLRVPGMAANVLPLRVDLGGDVVSGVADGLKALRAHQRYRIEDLVTANGGNVRDLFGPSVNIKFFDYGFTFGATPGVFHNIAAGPVDDVTVSVYHGSGRFAVDLDFNTETYSESEAAAHTRRFAEYVNAFTERLSGDGIELAEQAEARKRGGHLVGPGASTPVSLVEAFRDQAIRTPFAVALRDGTRTWTFAELDARSAQVAGTLTGHSVIALALPRSAEYVVAILAVARSGAAWLPLDMTQPAERRRRVIEDSGATLVLESLPPGEGRTDFTPHLDSLAYTIYTSGSTGTPKGVQVSHRALGSLLASHRRGLMARFAGKRLRIGHMTSFSFDAAVDALLWMVAGHELVVVEDYRDARALVRAIRAERLDYVDVTPTYLAELVLQGLFDEHRPSVVVFGGEAVPADVWDKLAGYPDVLAVNTYGPTEYTVDATQGIVTSGVHPHIGHPIGTTRCLVLDARLQPVPPGAPGELYLTGPGLARGYTGEPGLTSTRFVADPFGHGRRMYRTGDLVRVGEHGLEYLGRVDDQVKLRGFRIEPREVEHVIAAHPAVARCAVVPVELDSGIALSAYVVAAGQLDPAAVLAHARLGLPEYMVPAAVVEVAALPLTEQGKLDVRALPVPEPGVAEYREPHTEAQREVCALFAELLGRDRVGLDDDFFALGGHSLLAGRLAAALNTDLRDVFTARTPAALAGMSRADARPPLVKRRTGDDVPLSPSQSRFSFADQLAGPSPVHNVPFVLRFPGELDEEALARAIEDVVARHESLRTLLEHKDARGRQVVVQPSARLTTGGNVEELVRVPFDLAAEPPFRAHLLRKADGDVLVLVLHHSAADHGSTAPLLADLTTAYEARIAGVAPGWAPLPVQYRDYTVWFERVLAERAGRQADFWRDRLAGSPVEIDLPMRRSRPAEPTSTGGVVTLPVAAVAHRALTECARTAGVTTFTVLQTAVAIMLERLGAGEDVPLGTPVAGRPDAQLRDLVGCFLNTVVLRTDLSGDPTVTQLLAKVQESNAEAFANADLPFDRVAEAVNPPRIPGRHPLFQVMVVHEHGTGDVITLGGLTGRVRMADTGTAKLDLTVKFVERAAGIDVKLEYSADLFTEDSVHDIATALGTVLRDLPGKAGQPVSRVLATDAPALVGAQVAVPDKTLADLLADAAEAHGDRFALSFGATRLTYAEFDDYTTRVATGLRARGAGAGTIVAVDIARSIELVVALHAVVKAGAAYLPLDPDHPAERKQLMLDDAQPVVTLTAEDVRGLRATEPGELEAVTPAGPAYVIYTSGSTGRPKGVVVPHKAIVNRLLWMQHAYPLGADDRVLQKTPAGFDVSVWEFFWPLLTGAGLVVAEPGGHRDPAYLADVINREGVTTLHFVPSMLRAFLTDPGARTCTGLRRVFCSGEALPGETAAQFRATLGVELHNLYGPTEAAVDVTTWPVIETDTVPIGRPVWNTATYVLDRSLRPCPPGVPGELYLAGRQLATAYLNRPGLTADRFVASPFDAGARMYRTGDLVRRRRDGVLEYLGRTDFQVKIRGVRIELGEVESALLRHPGVTAAAAAAKVDRNGNTRLVGYVVPATITPEDVRTTVLGVVPEALVPAVIVPLADLPLSANGKLDRKALPDPAPRVEPVVADGPTDVVRRAFAEVLGADAVDPDTGFFALGGDSILAISLVTKLKAAGLRAGVKDVFAHQSAADLARALKPAGTTGVRASRAPTGPIPLTPMLHWLRETAGPASQTTTIDLPGAVTEARFQAAVRAVVDRHEMLRARLRVSPDGFWSLDVPEVPAEPFGELDPSVGRSSVWRLVGGKRVEVTVHHLGIDAVSWHVIETGLHAALRGNELPAVRPFRDWASALVERAQTAEILSQFGYWRSISFDEVLAKGAGKAGIVRRSIQLGALWTDAERKFRANGQDVLLTAIALTLGGTATVALEGHGRDDDNAGMVGWFTTLYPVRVDATEDALRAVKEQLRAVPDGGIGYGLLRYLNPQTAAAFTGQPELLVNFLGRRDEDIVAAGEPASALELTAYTKPDGTLEVLFGHSADYAGDVVTAFLDRLTERLRHLAHDVAAATGSRTPSDLTRRGVPQHEIDRLGGDWLDVVPVSPLQEGLLALAHTRPAALDVYTVQIILHFGEPLDADRLTDALTTLISRHPALRTGFRYLESGAAVGVVHDDGPVALEATGDIEELARRHRTERFDLTAPPLFRFGHHDRTLVITGHHLAWDGWSSPLLVNELLALYAGDTPPVTTAHREYLSWLAARDENADLDAWRPVLDGLAAPSMLVPAQDSPADELPAELTVELDRKTSDAIRRQASAHGLTMNTLLQGAWGLTLARLLDSGDVVFGMTVSGRPPEIEGIDSAIGMFVNTVPARVSLAAGDTIADALHRLQDRQASTVEHQYAGLARLQRMAGIGPLFDSLVVFENYPLDAVGGPVGIEADDATHYPVTLTLLPGEQFGISLKYRTDCVTEAEATRILRVYTDQVELCAAGLHHRIEGLPVAKAVTRARTVPGHARPSTDGEATLVELFKQVLDLTAAGAADSFFALGGDSILAIQLSAKARAAGLRFTAADVFEHRTPSALAAIAAAPAEAEPDQDGGAAGLTPIAHWLLDQDGPYETYSQRMIVRLPEGVTAQRVQHAIEKVVRRHPILCARLTDRSLEPGYGKVPQLDAGEGLDPANGVMTAWALRPEGLMITVHHLVMDGVSWRILLPDLAAAYDGEELAPVGTSYARWTSLLAADAHRRTAEIDHWKAALDTRPLLPVGDRSGDVAANQRELTSELSDEDTDALTREATGAFHTGPEEILLSALALALDDAVSVMLEGHGRVDEEFAGTDTSRTIGWFTTMYPVRLDVAGHDVAEAVKRVKETLHATPGKGIGYGLLMRDAAVPQLRFNYLGRFTAGAGKPWQPVDATEPLSGDVDDRMPLPFAVDITVAAVAGKLRIRWAWAPSVPGEQVHAYAEAFRTQLLRLARSVRDDGAGGHTPSDFGLIDDLTQDEVDEFDELWRTS</sequence>
<dbReference type="InterPro" id="IPR006162">
    <property type="entry name" value="Ppantetheine_attach_site"/>
</dbReference>
<dbReference type="InterPro" id="IPR025110">
    <property type="entry name" value="AMP-bd_C"/>
</dbReference>
<dbReference type="InterPro" id="IPR042099">
    <property type="entry name" value="ANL_N_sf"/>
</dbReference>
<keyword evidence="5" id="KW-0045">Antibiotic biosynthesis</keyword>
<comment type="cofactor">
    <cofactor evidence="1">
        <name>pantetheine 4'-phosphate</name>
        <dbReference type="ChEBI" id="CHEBI:47942"/>
    </cofactor>
</comment>
<dbReference type="GO" id="GO:0017000">
    <property type="term" value="P:antibiotic biosynthetic process"/>
    <property type="evidence" value="ECO:0007669"/>
    <property type="project" value="UniProtKB-KW"/>
</dbReference>
<evidence type="ECO:0000256" key="5">
    <source>
        <dbReference type="ARBA" id="ARBA00023194"/>
    </source>
</evidence>
<dbReference type="KEGG" id="kphy:AOZ06_18200"/>
<evidence type="ECO:0000256" key="2">
    <source>
        <dbReference type="ARBA" id="ARBA00022450"/>
    </source>
</evidence>
<dbReference type="CDD" id="cd17646">
    <property type="entry name" value="A_NRPS_AB3403-like"/>
    <property type="match status" value="1"/>
</dbReference>